<feature type="domain" description="HMA" evidence="2">
    <location>
        <begin position="24"/>
        <end position="92"/>
    </location>
</feature>
<dbReference type="Pfam" id="PF00403">
    <property type="entry name" value="HMA"/>
    <property type="match status" value="1"/>
</dbReference>
<dbReference type="SUPFAM" id="SSF55008">
    <property type="entry name" value="HMA, heavy metal-associated domain"/>
    <property type="match status" value="1"/>
</dbReference>
<keyword evidence="4" id="KW-1185">Reference proteome</keyword>
<comment type="caution">
    <text evidence="3">The sequence shown here is derived from an EMBL/GenBank/DDBJ whole genome shotgun (WGS) entry which is preliminary data.</text>
</comment>
<dbReference type="AlphaFoldDB" id="A0AAE3KVU3"/>
<organism evidence="3 4">
    <name type="scientific">Lacihabitans soyangensis</name>
    <dbReference type="NCBI Taxonomy" id="869394"/>
    <lineage>
        <taxon>Bacteria</taxon>
        <taxon>Pseudomonadati</taxon>
        <taxon>Bacteroidota</taxon>
        <taxon>Cytophagia</taxon>
        <taxon>Cytophagales</taxon>
        <taxon>Leadbetterellaceae</taxon>
        <taxon>Lacihabitans</taxon>
    </lineage>
</organism>
<evidence type="ECO:0000256" key="1">
    <source>
        <dbReference type="SAM" id="SignalP"/>
    </source>
</evidence>
<dbReference type="InterPro" id="IPR006121">
    <property type="entry name" value="HMA_dom"/>
</dbReference>
<dbReference type="EMBL" id="RJUF01000174">
    <property type="protein sequence ID" value="MCP9764601.1"/>
    <property type="molecule type" value="Genomic_DNA"/>
</dbReference>
<dbReference type="Proteomes" id="UP001204144">
    <property type="component" value="Unassembled WGS sequence"/>
</dbReference>
<feature type="chain" id="PRO_5041905821" evidence="1">
    <location>
        <begin position="21"/>
        <end position="117"/>
    </location>
</feature>
<reference evidence="3 4" key="1">
    <citation type="submission" date="2018-11" db="EMBL/GenBank/DDBJ databases">
        <title>Novel bacteria species description.</title>
        <authorList>
            <person name="Han J.-H."/>
        </authorList>
    </citation>
    <scope>NUCLEOTIDE SEQUENCE [LARGE SCALE GENOMIC DNA]</scope>
    <source>
        <strain evidence="3 4">KCTC23259</strain>
    </source>
</reference>
<sequence length="117" mass="12354">MKKIAALIITILALNFSASAQSESKTAVAKFKTSAKCGMCKARIEGDMGKTKGVQKVNLDLNDKTVSIVYNPKKTTPAALKASISKIGYDADEVVANQKSHDALPGCCQKDAAAHLD</sequence>
<dbReference type="Gene3D" id="3.30.70.100">
    <property type="match status" value="1"/>
</dbReference>
<name>A0AAE3KVU3_9BACT</name>
<keyword evidence="1" id="KW-0732">Signal</keyword>
<evidence type="ECO:0000259" key="2">
    <source>
        <dbReference type="PROSITE" id="PS50846"/>
    </source>
</evidence>
<dbReference type="GO" id="GO:0046872">
    <property type="term" value="F:metal ion binding"/>
    <property type="evidence" value="ECO:0007669"/>
    <property type="project" value="InterPro"/>
</dbReference>
<evidence type="ECO:0000313" key="4">
    <source>
        <dbReference type="Proteomes" id="UP001204144"/>
    </source>
</evidence>
<protein>
    <submittedName>
        <fullName evidence="3">Heavy-metal-associated domain-containing protein</fullName>
    </submittedName>
</protein>
<feature type="signal peptide" evidence="1">
    <location>
        <begin position="1"/>
        <end position="20"/>
    </location>
</feature>
<proteinExistence type="predicted"/>
<gene>
    <name evidence="3" type="ORF">EGI31_16800</name>
</gene>
<dbReference type="InterPro" id="IPR036163">
    <property type="entry name" value="HMA_dom_sf"/>
</dbReference>
<dbReference type="RefSeq" id="WP_255038293.1">
    <property type="nucleotide sequence ID" value="NZ_RJUF01000174.1"/>
</dbReference>
<dbReference type="PROSITE" id="PS50846">
    <property type="entry name" value="HMA_2"/>
    <property type="match status" value="1"/>
</dbReference>
<dbReference type="CDD" id="cd00371">
    <property type="entry name" value="HMA"/>
    <property type="match status" value="1"/>
</dbReference>
<evidence type="ECO:0000313" key="3">
    <source>
        <dbReference type="EMBL" id="MCP9764601.1"/>
    </source>
</evidence>
<accession>A0AAE3KVU3</accession>